<proteinExistence type="predicted"/>
<dbReference type="Proteomes" id="UP001472677">
    <property type="component" value="Unassembled WGS sequence"/>
</dbReference>
<name>A0ABR2CSF4_9ROSI</name>
<sequence>MRKREEYKNWLIRGRKVVQMKKVQDMRMRAATATKLSKCGGNGGGDSKCGQMNVGFLDEADGHRSVRFRGVQF</sequence>
<reference evidence="1 2" key="1">
    <citation type="journal article" date="2024" name="G3 (Bethesda)">
        <title>Genome assembly of Hibiscus sabdariffa L. provides insights into metabolisms of medicinal natural products.</title>
        <authorList>
            <person name="Kim T."/>
        </authorList>
    </citation>
    <scope>NUCLEOTIDE SEQUENCE [LARGE SCALE GENOMIC DNA]</scope>
    <source>
        <strain evidence="1">TK-2024</strain>
        <tissue evidence="1">Old leaves</tissue>
    </source>
</reference>
<evidence type="ECO:0000313" key="2">
    <source>
        <dbReference type="Proteomes" id="UP001472677"/>
    </source>
</evidence>
<accession>A0ABR2CSF4</accession>
<keyword evidence="2" id="KW-1185">Reference proteome</keyword>
<organism evidence="1 2">
    <name type="scientific">Hibiscus sabdariffa</name>
    <name type="common">roselle</name>
    <dbReference type="NCBI Taxonomy" id="183260"/>
    <lineage>
        <taxon>Eukaryota</taxon>
        <taxon>Viridiplantae</taxon>
        <taxon>Streptophyta</taxon>
        <taxon>Embryophyta</taxon>
        <taxon>Tracheophyta</taxon>
        <taxon>Spermatophyta</taxon>
        <taxon>Magnoliopsida</taxon>
        <taxon>eudicotyledons</taxon>
        <taxon>Gunneridae</taxon>
        <taxon>Pentapetalae</taxon>
        <taxon>rosids</taxon>
        <taxon>malvids</taxon>
        <taxon>Malvales</taxon>
        <taxon>Malvaceae</taxon>
        <taxon>Malvoideae</taxon>
        <taxon>Hibiscus</taxon>
    </lineage>
</organism>
<comment type="caution">
    <text evidence="1">The sequence shown here is derived from an EMBL/GenBank/DDBJ whole genome shotgun (WGS) entry which is preliminary data.</text>
</comment>
<protein>
    <submittedName>
        <fullName evidence="1">Uncharacterized protein</fullName>
    </submittedName>
</protein>
<evidence type="ECO:0000313" key="1">
    <source>
        <dbReference type="EMBL" id="KAK8522711.1"/>
    </source>
</evidence>
<gene>
    <name evidence="1" type="ORF">V6N12_056412</name>
</gene>
<dbReference type="EMBL" id="JBBPBM010000045">
    <property type="protein sequence ID" value="KAK8522711.1"/>
    <property type="molecule type" value="Genomic_DNA"/>
</dbReference>